<dbReference type="SUPFAM" id="SSF63712">
    <property type="entry name" value="Nicotinic receptor ligand binding domain-like"/>
    <property type="match status" value="1"/>
</dbReference>
<dbReference type="Pfam" id="PF02931">
    <property type="entry name" value="Neur_chan_LBD"/>
    <property type="match status" value="1"/>
</dbReference>
<reference evidence="8 9" key="1">
    <citation type="submission" date="2019-10" db="EMBL/GenBank/DDBJ databases">
        <title>Assembly and Annotation for the nematode Trichostrongylus colubriformis.</title>
        <authorList>
            <person name="Martin J."/>
        </authorList>
    </citation>
    <scope>NUCLEOTIDE SEQUENCE [LARGE SCALE GENOMIC DNA]</scope>
    <source>
        <strain evidence="8">G859</strain>
        <tissue evidence="8">Whole worm</tissue>
    </source>
</reference>
<dbReference type="InterPro" id="IPR036734">
    <property type="entry name" value="Neur_chan_lig-bd_sf"/>
</dbReference>
<dbReference type="InterPro" id="IPR018000">
    <property type="entry name" value="Neurotransmitter_ion_chnl_CS"/>
</dbReference>
<organism evidence="8 9">
    <name type="scientific">Trichostrongylus colubriformis</name>
    <name type="common">Black scour worm</name>
    <dbReference type="NCBI Taxonomy" id="6319"/>
    <lineage>
        <taxon>Eukaryota</taxon>
        <taxon>Metazoa</taxon>
        <taxon>Ecdysozoa</taxon>
        <taxon>Nematoda</taxon>
        <taxon>Chromadorea</taxon>
        <taxon>Rhabditida</taxon>
        <taxon>Rhabditina</taxon>
        <taxon>Rhabditomorpha</taxon>
        <taxon>Strongyloidea</taxon>
        <taxon>Trichostrongylidae</taxon>
        <taxon>Trichostrongylus</taxon>
    </lineage>
</organism>
<feature type="domain" description="Neurotransmitter-gated ion-channel transmembrane" evidence="7">
    <location>
        <begin position="229"/>
        <end position="295"/>
    </location>
</feature>
<keyword evidence="5" id="KW-0813">Transport</keyword>
<name>A0AAN8EXB9_TRICO</name>
<keyword evidence="4 5" id="KW-0472">Membrane</keyword>
<dbReference type="PROSITE" id="PS00236">
    <property type="entry name" value="NEUROTR_ION_CHANNEL"/>
    <property type="match status" value="1"/>
</dbReference>
<evidence type="ECO:0000259" key="7">
    <source>
        <dbReference type="Pfam" id="PF02932"/>
    </source>
</evidence>
<dbReference type="GO" id="GO:0004888">
    <property type="term" value="F:transmembrane signaling receptor activity"/>
    <property type="evidence" value="ECO:0007669"/>
    <property type="project" value="InterPro"/>
</dbReference>
<keyword evidence="3 5" id="KW-1133">Transmembrane helix</keyword>
<dbReference type="Proteomes" id="UP001331761">
    <property type="component" value="Unassembled WGS sequence"/>
</dbReference>
<dbReference type="InterPro" id="IPR038050">
    <property type="entry name" value="Neuro_actylchol_rec"/>
</dbReference>
<feature type="domain" description="Neurotransmitter-gated ion-channel ligand-binding" evidence="6">
    <location>
        <begin position="14"/>
        <end position="196"/>
    </location>
</feature>
<feature type="non-terminal residue" evidence="8">
    <location>
        <position position="1"/>
    </location>
</feature>
<dbReference type="Gene3D" id="2.70.170.10">
    <property type="entry name" value="Neurotransmitter-gated ion-channel ligand-binding domain"/>
    <property type="match status" value="1"/>
</dbReference>
<feature type="transmembrane region" description="Helical" evidence="5">
    <location>
        <begin position="232"/>
        <end position="250"/>
    </location>
</feature>
<comment type="caution">
    <text evidence="8">The sequence shown here is derived from an EMBL/GenBank/DDBJ whole genome shotgun (WGS) entry which is preliminary data.</text>
</comment>
<dbReference type="PRINTS" id="PR00252">
    <property type="entry name" value="NRIONCHANNEL"/>
</dbReference>
<proteinExistence type="inferred from homology"/>
<accession>A0AAN8EXB9</accession>
<evidence type="ECO:0000256" key="4">
    <source>
        <dbReference type="ARBA" id="ARBA00023136"/>
    </source>
</evidence>
<evidence type="ECO:0000256" key="2">
    <source>
        <dbReference type="ARBA" id="ARBA00022692"/>
    </source>
</evidence>
<evidence type="ECO:0000256" key="1">
    <source>
        <dbReference type="ARBA" id="ARBA00004141"/>
    </source>
</evidence>
<feature type="transmembrane region" description="Helical" evidence="5">
    <location>
        <begin position="262"/>
        <end position="284"/>
    </location>
</feature>
<comment type="subcellular location">
    <subcellularLocation>
        <location evidence="1">Membrane</location>
        <topology evidence="1">Multi-pass membrane protein</topology>
    </subcellularLocation>
</comment>
<evidence type="ECO:0000313" key="8">
    <source>
        <dbReference type="EMBL" id="KAK5968696.1"/>
    </source>
</evidence>
<feature type="transmembrane region" description="Helical" evidence="5">
    <location>
        <begin position="197"/>
        <end position="220"/>
    </location>
</feature>
<dbReference type="FunFam" id="2.70.170.10:FF:000028">
    <property type="entry name" value="AcetylCholine Receptor"/>
    <property type="match status" value="1"/>
</dbReference>
<feature type="transmembrane region" description="Helical" evidence="5">
    <location>
        <begin position="346"/>
        <end position="365"/>
    </location>
</feature>
<dbReference type="InterPro" id="IPR006202">
    <property type="entry name" value="Neur_chan_lig-bd"/>
</dbReference>
<dbReference type="Pfam" id="PF02932">
    <property type="entry name" value="Neur_chan_memb"/>
    <property type="match status" value="1"/>
</dbReference>
<dbReference type="CDD" id="cd18989">
    <property type="entry name" value="LGIC_ECD_cation"/>
    <property type="match status" value="1"/>
</dbReference>
<protein>
    <submittedName>
        <fullName evidence="8">Proton-gated ion channel subunit pbo-6</fullName>
    </submittedName>
</protein>
<dbReference type="SUPFAM" id="SSF90112">
    <property type="entry name" value="Neurotransmitter-gated ion-channel transmembrane pore"/>
    <property type="match status" value="1"/>
</dbReference>
<keyword evidence="5" id="KW-0406">Ion transport</keyword>
<dbReference type="InterPro" id="IPR006201">
    <property type="entry name" value="Neur_channel"/>
</dbReference>
<evidence type="ECO:0000256" key="3">
    <source>
        <dbReference type="ARBA" id="ARBA00022989"/>
    </source>
</evidence>
<evidence type="ECO:0000313" key="9">
    <source>
        <dbReference type="Proteomes" id="UP001331761"/>
    </source>
</evidence>
<sequence length="390" mass="44736">AVLIGKQFRCAPPDGTVVITHEMELVHIHTVHELKQIMIVLVYVVEEWEDPTLSWDPTNFSGLRETWLPEEAIWVPDIIVFNMLNHQELLHSVRSPIRVQYTGRVTFSYPAIYSVMCRIGIAQFPFDSQTCELRIASWGYGEDKLQLNATRKPYLQHYSANEEWALHDIGIRQALYDHEGMIVSEARYFVVIARKPFYYLVSLVLPSYIICMLSIGGLFARFSTKHERQERFTLGVTAILSMAVLSLVVTEKVPHSSEGVPLLVVYFHFNIVMLTLATILTSVVMRVHAKGFSTPLQPPSKRLLRYMFILEEEFSPACISGRTNLVNWKRRLVAEQWGEVSRRLDYIMAFAFLIIVTTPTVYLFLLCFSSNDTTEEEALVTGSQKSVHRV</sequence>
<evidence type="ECO:0000256" key="5">
    <source>
        <dbReference type="RuleBase" id="RU000687"/>
    </source>
</evidence>
<dbReference type="GO" id="GO:0016020">
    <property type="term" value="C:membrane"/>
    <property type="evidence" value="ECO:0007669"/>
    <property type="project" value="UniProtKB-SubCell"/>
</dbReference>
<dbReference type="PANTHER" id="PTHR18945">
    <property type="entry name" value="NEUROTRANSMITTER GATED ION CHANNEL"/>
    <property type="match status" value="1"/>
</dbReference>
<keyword evidence="5" id="KW-0407">Ion channel</keyword>
<evidence type="ECO:0000259" key="6">
    <source>
        <dbReference type="Pfam" id="PF02931"/>
    </source>
</evidence>
<keyword evidence="9" id="KW-1185">Reference proteome</keyword>
<dbReference type="Gene3D" id="1.20.58.390">
    <property type="entry name" value="Neurotransmitter-gated ion-channel transmembrane domain"/>
    <property type="match status" value="1"/>
</dbReference>
<dbReference type="CDD" id="cd19051">
    <property type="entry name" value="LGIC_TM_cation"/>
    <property type="match status" value="1"/>
</dbReference>
<gene>
    <name evidence="8" type="ORF">GCK32_000300</name>
</gene>
<dbReference type="EMBL" id="WIXE01021108">
    <property type="protein sequence ID" value="KAK5968696.1"/>
    <property type="molecule type" value="Genomic_DNA"/>
</dbReference>
<comment type="similarity">
    <text evidence="5">Belongs to the ligand-gated ion channel (TC 1.A.9) family.</text>
</comment>
<keyword evidence="2 5" id="KW-0812">Transmembrane</keyword>
<dbReference type="GO" id="GO:0005230">
    <property type="term" value="F:extracellular ligand-gated monoatomic ion channel activity"/>
    <property type="evidence" value="ECO:0007669"/>
    <property type="project" value="InterPro"/>
</dbReference>
<dbReference type="InterPro" id="IPR006029">
    <property type="entry name" value="Neurotrans-gated_channel_TM"/>
</dbReference>
<dbReference type="AlphaFoldDB" id="A0AAN8EXB9"/>
<dbReference type="InterPro" id="IPR036719">
    <property type="entry name" value="Neuro-gated_channel_TM_sf"/>
</dbReference>